<dbReference type="InterPro" id="IPR056772">
    <property type="entry name" value="RecA-like_ORC2"/>
</dbReference>
<feature type="domain" description="Origin recognition complex subunit 2 RecA-like" evidence="6">
    <location>
        <begin position="106"/>
        <end position="268"/>
    </location>
</feature>
<comment type="subunit">
    <text evidence="5">Component of the origin recognition complex (ORC).</text>
</comment>
<dbReference type="OrthoDB" id="346673at2759"/>
<reference evidence="8 9" key="1">
    <citation type="submission" date="2017-04" db="EMBL/GenBank/DDBJ databases">
        <title>Genome sequencing of [Candida] sorbophila.</title>
        <authorList>
            <person name="Ahn J.O."/>
        </authorList>
    </citation>
    <scope>NUCLEOTIDE SEQUENCE [LARGE SCALE GENOMIC DNA]</scope>
    <source>
        <strain evidence="8 9">DS02</strain>
    </source>
</reference>
<evidence type="ECO:0000313" key="9">
    <source>
        <dbReference type="Proteomes" id="UP000238350"/>
    </source>
</evidence>
<evidence type="ECO:0000259" key="7">
    <source>
        <dbReference type="Pfam" id="PF24882"/>
    </source>
</evidence>
<evidence type="ECO:0000256" key="3">
    <source>
        <dbReference type="ARBA" id="ARBA00022705"/>
    </source>
</evidence>
<evidence type="ECO:0000256" key="2">
    <source>
        <dbReference type="ARBA" id="ARBA00007421"/>
    </source>
</evidence>
<comment type="similarity">
    <text evidence="2 5">Belongs to the ORC2 family.</text>
</comment>
<dbReference type="Pfam" id="PF04084">
    <property type="entry name" value="RecA-like_ORC2"/>
    <property type="match status" value="1"/>
</dbReference>
<dbReference type="GO" id="GO:0003688">
    <property type="term" value="F:DNA replication origin binding"/>
    <property type="evidence" value="ECO:0007669"/>
    <property type="project" value="UniProtKB-UniRule"/>
</dbReference>
<dbReference type="RefSeq" id="XP_024663520.1">
    <property type="nucleotide sequence ID" value="XM_024807752.1"/>
</dbReference>
<dbReference type="GO" id="GO:0006260">
    <property type="term" value="P:DNA replication"/>
    <property type="evidence" value="ECO:0007669"/>
    <property type="project" value="UniProtKB-UniRule"/>
</dbReference>
<sequence>MSRQALKDELDNPDFDAQEEIDNNLELNRDILKSVAIENTEIKDKPQDKVVQQTALFLDGYEGYFDQHKQREKISTTPFSRAPPIDHAALVELNQVQPRGLEHIQQTLSQKYSSYFNQWALEIEQGFNLLFYGIGSKRELITDFVKFWDPEAAVVVANGYNTALSLKEIINTCVSCVVPEEVSSEWLRQPSERVILLTEYLEQNKISLVLVIHNIDGQALRDAKSREFLCRIVASSSVSLVASVDHFNAPALWTAEQVSQLNFVWHNVTNYKLYRTETAYMDLLSLGKSRAAVGANSVKYVLSSLTQNARSLYQSLIMQQYERMCEQNCGQNTIGTVFHGVDLQSFYQLCVESFIVSNEQNFKVMLSEFLEHKMAVRAKNKSGKEVVFVPYTLDDLEHLVSDT</sequence>
<dbReference type="InterPro" id="IPR056773">
    <property type="entry name" value="WHD_ORC2"/>
</dbReference>
<dbReference type="Proteomes" id="UP000238350">
    <property type="component" value="Unassembled WGS sequence"/>
</dbReference>
<organism evidence="8 9">
    <name type="scientific">Wickerhamiella sorbophila</name>
    <dbReference type="NCBI Taxonomy" id="45607"/>
    <lineage>
        <taxon>Eukaryota</taxon>
        <taxon>Fungi</taxon>
        <taxon>Dikarya</taxon>
        <taxon>Ascomycota</taxon>
        <taxon>Saccharomycotina</taxon>
        <taxon>Dipodascomycetes</taxon>
        <taxon>Dipodascales</taxon>
        <taxon>Trichomonascaceae</taxon>
        <taxon>Wickerhamiella</taxon>
    </lineage>
</organism>
<dbReference type="Pfam" id="PF24882">
    <property type="entry name" value="WHD_ORC2"/>
    <property type="match status" value="1"/>
</dbReference>
<dbReference type="STRING" id="45607.A0A2T0FF30"/>
<gene>
    <name evidence="8" type="ORF">B9G98_01194</name>
</gene>
<dbReference type="AlphaFoldDB" id="A0A2T0FF30"/>
<evidence type="ECO:0000313" key="8">
    <source>
        <dbReference type="EMBL" id="PRT53574.1"/>
    </source>
</evidence>
<protein>
    <recommendedName>
        <fullName evidence="5">Origin recognition complex subunit 2</fullName>
    </recommendedName>
</protein>
<keyword evidence="3 5" id="KW-0235">DNA replication</keyword>
<dbReference type="PANTHER" id="PTHR14052">
    <property type="entry name" value="ORIGIN RECOGNITION COMPLEX SUBUNIT 2"/>
    <property type="match status" value="1"/>
</dbReference>
<proteinExistence type="inferred from homology"/>
<comment type="caution">
    <text evidence="8">The sequence shown here is derived from an EMBL/GenBank/DDBJ whole genome shotgun (WGS) entry which is preliminary data.</text>
</comment>
<comment type="subcellular location">
    <subcellularLocation>
        <location evidence="1 5">Nucleus</location>
    </subcellularLocation>
</comment>
<keyword evidence="4 5" id="KW-0539">Nucleus</keyword>
<dbReference type="GO" id="GO:0005664">
    <property type="term" value="C:nuclear origin of replication recognition complex"/>
    <property type="evidence" value="ECO:0007669"/>
    <property type="project" value="UniProtKB-UniRule"/>
</dbReference>
<comment type="function">
    <text evidence="5">Component of the origin recognition complex (ORC) that binds origins of replication. DNA-binding is ATP-dependent. ORC is required to assemble the pre-replication complex necessary to initiate DNA replication.</text>
</comment>
<dbReference type="GeneID" id="36514943"/>
<name>A0A2T0FF30_9ASCO</name>
<evidence type="ECO:0000256" key="1">
    <source>
        <dbReference type="ARBA" id="ARBA00004123"/>
    </source>
</evidence>
<evidence type="ECO:0000256" key="4">
    <source>
        <dbReference type="ARBA" id="ARBA00023242"/>
    </source>
</evidence>
<evidence type="ECO:0000259" key="6">
    <source>
        <dbReference type="Pfam" id="PF04084"/>
    </source>
</evidence>
<feature type="domain" description="Origin recognition complex subunit 2 winged-helix" evidence="7">
    <location>
        <begin position="337"/>
        <end position="392"/>
    </location>
</feature>
<dbReference type="PANTHER" id="PTHR14052:SF0">
    <property type="entry name" value="ORIGIN RECOGNITION COMPLEX SUBUNIT 2"/>
    <property type="match status" value="1"/>
</dbReference>
<dbReference type="InterPro" id="IPR007220">
    <property type="entry name" value="ORC2"/>
</dbReference>
<accession>A0A2T0FF30</accession>
<keyword evidence="9" id="KW-1185">Reference proteome</keyword>
<dbReference type="EMBL" id="NDIQ01000001">
    <property type="protein sequence ID" value="PRT53574.1"/>
    <property type="molecule type" value="Genomic_DNA"/>
</dbReference>
<evidence type="ECO:0000256" key="5">
    <source>
        <dbReference type="RuleBase" id="RU368084"/>
    </source>
</evidence>